<dbReference type="PRINTS" id="PR00368">
    <property type="entry name" value="FADPNR"/>
</dbReference>
<dbReference type="STRING" id="1515439.SAMN06265784_107257"/>
<evidence type="ECO:0000313" key="5">
    <source>
        <dbReference type="EMBL" id="SMG55535.1"/>
    </source>
</evidence>
<evidence type="ECO:0000256" key="2">
    <source>
        <dbReference type="ARBA" id="ARBA00023002"/>
    </source>
</evidence>
<evidence type="ECO:0000256" key="3">
    <source>
        <dbReference type="SAM" id="MobiDB-lite"/>
    </source>
</evidence>
<dbReference type="Gene3D" id="3.50.50.60">
    <property type="entry name" value="FAD/NAD(P)-binding domain"/>
    <property type="match status" value="2"/>
</dbReference>
<dbReference type="SUPFAM" id="SSF51206">
    <property type="entry name" value="cAMP-binding domain-like"/>
    <property type="match status" value="1"/>
</dbReference>
<dbReference type="PANTHER" id="PTHR48105">
    <property type="entry name" value="THIOREDOXIN REDUCTASE 1-RELATED-RELATED"/>
    <property type="match status" value="1"/>
</dbReference>
<evidence type="ECO:0000259" key="4">
    <source>
        <dbReference type="PROSITE" id="PS50042"/>
    </source>
</evidence>
<dbReference type="SUPFAM" id="SSF51905">
    <property type="entry name" value="FAD/NAD(P)-binding domain"/>
    <property type="match status" value="1"/>
</dbReference>
<dbReference type="InterPro" id="IPR018490">
    <property type="entry name" value="cNMP-bd_dom_sf"/>
</dbReference>
<dbReference type="Pfam" id="PF07992">
    <property type="entry name" value="Pyr_redox_2"/>
    <property type="match status" value="1"/>
</dbReference>
<dbReference type="GO" id="GO:0016491">
    <property type="term" value="F:oxidoreductase activity"/>
    <property type="evidence" value="ECO:0007669"/>
    <property type="project" value="UniProtKB-KW"/>
</dbReference>
<dbReference type="Pfam" id="PF00027">
    <property type="entry name" value="cNMP_binding"/>
    <property type="match status" value="1"/>
</dbReference>
<dbReference type="SMART" id="SM00100">
    <property type="entry name" value="cNMP"/>
    <property type="match status" value="1"/>
</dbReference>
<dbReference type="Proteomes" id="UP000193228">
    <property type="component" value="Unassembled WGS sequence"/>
</dbReference>
<dbReference type="AlphaFoldDB" id="A0A1X7LNY6"/>
<feature type="region of interest" description="Disordered" evidence="3">
    <location>
        <begin position="1"/>
        <end position="22"/>
    </location>
</feature>
<dbReference type="CDD" id="cd00038">
    <property type="entry name" value="CAP_ED"/>
    <property type="match status" value="1"/>
</dbReference>
<dbReference type="InterPro" id="IPR023753">
    <property type="entry name" value="FAD/NAD-binding_dom"/>
</dbReference>
<name>A0A1X7LNY6_9BURK</name>
<reference evidence="6" key="1">
    <citation type="submission" date="2017-04" db="EMBL/GenBank/DDBJ databases">
        <authorList>
            <person name="Varghese N."/>
            <person name="Submissions S."/>
        </authorList>
    </citation>
    <scope>NUCLEOTIDE SEQUENCE [LARGE SCALE GENOMIC DNA]</scope>
    <source>
        <strain evidence="6">LMG 29540</strain>
    </source>
</reference>
<dbReference type="Gene3D" id="2.60.120.10">
    <property type="entry name" value="Jelly Rolls"/>
    <property type="match status" value="1"/>
</dbReference>
<keyword evidence="1" id="KW-0285">Flavoprotein</keyword>
<dbReference type="InterPro" id="IPR000595">
    <property type="entry name" value="cNMP-bd_dom"/>
</dbReference>
<dbReference type="InterPro" id="IPR050097">
    <property type="entry name" value="Ferredoxin-NADP_redctase_2"/>
</dbReference>
<evidence type="ECO:0000313" key="6">
    <source>
        <dbReference type="Proteomes" id="UP000193228"/>
    </source>
</evidence>
<evidence type="ECO:0000256" key="1">
    <source>
        <dbReference type="ARBA" id="ARBA00022630"/>
    </source>
</evidence>
<dbReference type="RefSeq" id="WP_085486985.1">
    <property type="nucleotide sequence ID" value="NZ_FXAT01000007.1"/>
</dbReference>
<dbReference type="PROSITE" id="PS50042">
    <property type="entry name" value="CNMP_BINDING_3"/>
    <property type="match status" value="1"/>
</dbReference>
<gene>
    <name evidence="5" type="ORF">SAMN06265784_107257</name>
</gene>
<dbReference type="OrthoDB" id="109585at2"/>
<dbReference type="InterPro" id="IPR014710">
    <property type="entry name" value="RmlC-like_jellyroll"/>
</dbReference>
<proteinExistence type="predicted"/>
<accession>A0A1X7LNY6</accession>
<dbReference type="EMBL" id="FXAT01000007">
    <property type="protein sequence ID" value="SMG55535.1"/>
    <property type="molecule type" value="Genomic_DNA"/>
</dbReference>
<keyword evidence="2" id="KW-0560">Oxidoreductase</keyword>
<organism evidence="5 6">
    <name type="scientific">Paraburkholderia susongensis</name>
    <dbReference type="NCBI Taxonomy" id="1515439"/>
    <lineage>
        <taxon>Bacteria</taxon>
        <taxon>Pseudomonadati</taxon>
        <taxon>Pseudomonadota</taxon>
        <taxon>Betaproteobacteria</taxon>
        <taxon>Burkholderiales</taxon>
        <taxon>Burkholderiaceae</taxon>
        <taxon>Paraburkholderia</taxon>
    </lineage>
</organism>
<keyword evidence="6" id="KW-1185">Reference proteome</keyword>
<feature type="domain" description="Cyclic nucleotide-binding" evidence="4">
    <location>
        <begin position="24"/>
        <end position="143"/>
    </location>
</feature>
<sequence>MSNDSSGNPDPDELSSGGSRYHQVYPTLNETELAILERYGERRKLKADDILYSEGDRHTGMFAILSGTIEATRASVQGPRLLGTHGPGSFTGEVGTLAGRAAVATTRAVCDCEVIVIDEESLHALVIAEAELSETIMRAYILRRVAFIKGRQVGLVVIGSTSSAPTLRLRHFLSRNGQPSAYFDIVEHAEAKDLLRRYGVTEADIPIVVTMQGIVLKQPSHRAVADAIGLSPDRLDGEHFDLVVVGAGPAGLAAAVYASSEGLKVAVLDAKAPGGQAGTSSKIENYFGFPTGISGQALAGRGLSQCRKFGAEVGVPIEALTIDCTDTQSFRIGLDHDERVYARAVVIATGARYRKPDLPRLEHFEGRGVYYSATFMEAGFCNGEELIVVGGGNSAGQAAVFLARFARHVHVVVRGEGLSASMSAYLIRRINAAANITVHTRTQIVELCGESRLEAMRWDRQGRIEHKPIRHVFLFLGAQPNTRWLGDCVALDKNGFVLTGAATGDKWKAVRPPHDLETSRPGIFAAGDVRSGSVKRVAAAVGEGAGAIQAIHQYLGLSSVTPLVRDGEG</sequence>
<dbReference type="PRINTS" id="PR00469">
    <property type="entry name" value="PNDRDTASEII"/>
</dbReference>
<dbReference type="InterPro" id="IPR036188">
    <property type="entry name" value="FAD/NAD-bd_sf"/>
</dbReference>
<protein>
    <submittedName>
        <fullName evidence="5">Thioredoxin reductase (NADPH)</fullName>
    </submittedName>
</protein>